<feature type="region of interest" description="Disordered" evidence="5">
    <location>
        <begin position="11"/>
        <end position="31"/>
    </location>
</feature>
<dbReference type="RefSeq" id="WP_131893284.1">
    <property type="nucleotide sequence ID" value="NZ_SMKZ01000008.1"/>
</dbReference>
<dbReference type="PANTHER" id="PTHR30532">
    <property type="entry name" value="IRON III DICITRATE-BINDING PERIPLASMIC PROTEIN"/>
    <property type="match status" value="1"/>
</dbReference>
<evidence type="ECO:0000256" key="1">
    <source>
        <dbReference type="ARBA" id="ARBA00004196"/>
    </source>
</evidence>
<comment type="subcellular location">
    <subcellularLocation>
        <location evidence="1">Cell envelope</location>
    </subcellularLocation>
</comment>
<protein>
    <submittedName>
        <fullName evidence="7">Iron-siderophore ABC transporter substrate-binding protein</fullName>
    </submittedName>
</protein>
<evidence type="ECO:0000313" key="7">
    <source>
        <dbReference type="EMBL" id="TDE12284.1"/>
    </source>
</evidence>
<dbReference type="Gene3D" id="3.40.50.1980">
    <property type="entry name" value="Nitrogenase molybdenum iron protein domain"/>
    <property type="match status" value="2"/>
</dbReference>
<gene>
    <name evidence="7" type="ORF">E1269_07925</name>
</gene>
<evidence type="ECO:0000259" key="6">
    <source>
        <dbReference type="PROSITE" id="PS50983"/>
    </source>
</evidence>
<dbReference type="EMBL" id="SMKZ01000008">
    <property type="protein sequence ID" value="TDE12284.1"/>
    <property type="molecule type" value="Genomic_DNA"/>
</dbReference>
<organism evidence="7 8">
    <name type="scientific">Jiangella asiatica</name>
    <dbReference type="NCBI Taxonomy" id="2530372"/>
    <lineage>
        <taxon>Bacteria</taxon>
        <taxon>Bacillati</taxon>
        <taxon>Actinomycetota</taxon>
        <taxon>Actinomycetes</taxon>
        <taxon>Jiangellales</taxon>
        <taxon>Jiangellaceae</taxon>
        <taxon>Jiangella</taxon>
    </lineage>
</organism>
<evidence type="ECO:0000256" key="5">
    <source>
        <dbReference type="SAM" id="MobiDB-lite"/>
    </source>
</evidence>
<dbReference type="PROSITE" id="PS50983">
    <property type="entry name" value="FE_B12_PBP"/>
    <property type="match status" value="1"/>
</dbReference>
<dbReference type="InterPro" id="IPR051313">
    <property type="entry name" value="Bact_iron-sidero_bind"/>
</dbReference>
<keyword evidence="3" id="KW-0813">Transport</keyword>
<keyword evidence="4" id="KW-0732">Signal</keyword>
<dbReference type="FunCoup" id="A0A4R5DK01">
    <property type="interactions" value="3"/>
</dbReference>
<reference evidence="7 8" key="1">
    <citation type="submission" date="2019-03" db="EMBL/GenBank/DDBJ databases">
        <title>Draft genome sequences of novel Actinobacteria.</title>
        <authorList>
            <person name="Sahin N."/>
            <person name="Ay H."/>
            <person name="Saygin H."/>
        </authorList>
    </citation>
    <scope>NUCLEOTIDE SEQUENCE [LARGE SCALE GENOMIC DNA]</scope>
    <source>
        <strain evidence="7 8">5K138</strain>
    </source>
</reference>
<keyword evidence="8" id="KW-1185">Reference proteome</keyword>
<evidence type="ECO:0000256" key="4">
    <source>
        <dbReference type="ARBA" id="ARBA00022729"/>
    </source>
</evidence>
<dbReference type="InParanoid" id="A0A4R5DK01"/>
<dbReference type="GO" id="GO:1901678">
    <property type="term" value="P:iron coordination entity transport"/>
    <property type="evidence" value="ECO:0007669"/>
    <property type="project" value="UniProtKB-ARBA"/>
</dbReference>
<dbReference type="Proteomes" id="UP000294739">
    <property type="component" value="Unassembled WGS sequence"/>
</dbReference>
<dbReference type="CDD" id="cd01146">
    <property type="entry name" value="FhuD"/>
    <property type="match status" value="1"/>
</dbReference>
<dbReference type="Pfam" id="PF01497">
    <property type="entry name" value="Peripla_BP_2"/>
    <property type="match status" value="1"/>
</dbReference>
<comment type="similarity">
    <text evidence="2">Belongs to the bacterial solute-binding protein 8 family.</text>
</comment>
<proteinExistence type="inferred from homology"/>
<feature type="domain" description="Fe/B12 periplasmic-binding" evidence="6">
    <location>
        <begin position="51"/>
        <end position="310"/>
    </location>
</feature>
<evidence type="ECO:0000256" key="2">
    <source>
        <dbReference type="ARBA" id="ARBA00008814"/>
    </source>
</evidence>
<evidence type="ECO:0000313" key="8">
    <source>
        <dbReference type="Proteomes" id="UP000294739"/>
    </source>
</evidence>
<accession>A0A4R5DK01</accession>
<name>A0A4R5DK01_9ACTN</name>
<comment type="caution">
    <text evidence="7">The sequence shown here is derived from an EMBL/GenBank/DDBJ whole genome shotgun (WGS) entry which is preliminary data.</text>
</comment>
<sequence length="313" mass="33553">MLTLTATLTACGGDDSTETSTTDGAEAAAGDFPRTITHHKGETEIESQPERVVALDNSLVEAVVALERPLVGGISSYRDLTGFPEYLGDAVADTEEVGPLESPDLEAIALLEPDLIVSASVRHDALYDELSAIAPTVFVETTGPTWKDNIRLLAEALGTEDLADEVLTEYETRAAELGAAINEAAGDPTVSMVRFLDGPTRLYANASFSGIVFQDMGLARPAPQDVDEFAVEIGEEEIRQADGDHIFVTMFSGGEESEERFLRNPLWGQLAGVQAGNVHEVADEIWMTSVSVQGAHMMMDDMAEIFDVDPMTG</sequence>
<dbReference type="AlphaFoldDB" id="A0A4R5DK01"/>
<dbReference type="GO" id="GO:0030288">
    <property type="term" value="C:outer membrane-bounded periplasmic space"/>
    <property type="evidence" value="ECO:0007669"/>
    <property type="project" value="TreeGrafter"/>
</dbReference>
<dbReference type="OrthoDB" id="9793175at2"/>
<dbReference type="SUPFAM" id="SSF53807">
    <property type="entry name" value="Helical backbone' metal receptor"/>
    <property type="match status" value="1"/>
</dbReference>
<evidence type="ECO:0000256" key="3">
    <source>
        <dbReference type="ARBA" id="ARBA00022448"/>
    </source>
</evidence>
<dbReference type="PANTHER" id="PTHR30532:SF25">
    <property type="entry name" value="IRON(III) DICITRATE-BINDING PERIPLASMIC PROTEIN"/>
    <property type="match status" value="1"/>
</dbReference>
<dbReference type="InterPro" id="IPR002491">
    <property type="entry name" value="ABC_transptr_periplasmic_BD"/>
</dbReference>